<feature type="signal peptide" evidence="2">
    <location>
        <begin position="1"/>
        <end position="23"/>
    </location>
</feature>
<keyword evidence="4" id="KW-1185">Reference proteome</keyword>
<dbReference type="InterPro" id="IPR013424">
    <property type="entry name" value="Ice-binding_C"/>
</dbReference>
<dbReference type="Proteomes" id="UP001143391">
    <property type="component" value="Unassembled WGS sequence"/>
</dbReference>
<dbReference type="RefSeq" id="WP_275710326.1">
    <property type="nucleotide sequence ID" value="NZ_JANCMW010000023.1"/>
</dbReference>
<accession>A0ABT5YI61</accession>
<dbReference type="EMBL" id="JANCMW010000023">
    <property type="protein sequence ID" value="MDF0752725.1"/>
    <property type="molecule type" value="Genomic_DNA"/>
</dbReference>
<comment type="caution">
    <text evidence="3">The sequence shown here is derived from an EMBL/GenBank/DDBJ whole genome shotgun (WGS) entry which is preliminary data.</text>
</comment>
<organism evidence="3 4">
    <name type="scientific">Marinobacter iranensis</name>
    <dbReference type="NCBI Taxonomy" id="2962607"/>
    <lineage>
        <taxon>Bacteria</taxon>
        <taxon>Pseudomonadati</taxon>
        <taxon>Pseudomonadota</taxon>
        <taxon>Gammaproteobacteria</taxon>
        <taxon>Pseudomonadales</taxon>
        <taxon>Marinobacteraceae</taxon>
        <taxon>Marinobacter</taxon>
    </lineage>
</organism>
<reference evidence="3" key="1">
    <citation type="submission" date="2022-07" db="EMBL/GenBank/DDBJ databases">
        <title>Marinobacter iranensis a new bacterium isolate from a hipersaline lake in Iran.</title>
        <authorList>
            <person name="Mohammad A.M.A."/>
            <person name="Cristina S.-P."/>
            <person name="Antonio V."/>
        </authorList>
    </citation>
    <scope>NUCLEOTIDE SEQUENCE</scope>
    <source>
        <strain evidence="3">71-i</strain>
    </source>
</reference>
<feature type="transmembrane region" description="Helical" evidence="1">
    <location>
        <begin position="91"/>
        <end position="108"/>
    </location>
</feature>
<name>A0ABT5YI61_9GAMM</name>
<gene>
    <name evidence="3" type="ORF">NLU14_21075</name>
</gene>
<keyword evidence="1" id="KW-1133">Transmembrane helix</keyword>
<evidence type="ECO:0000313" key="4">
    <source>
        <dbReference type="Proteomes" id="UP001143391"/>
    </source>
</evidence>
<evidence type="ECO:0000256" key="2">
    <source>
        <dbReference type="SAM" id="SignalP"/>
    </source>
</evidence>
<evidence type="ECO:0000256" key="1">
    <source>
        <dbReference type="SAM" id="Phobius"/>
    </source>
</evidence>
<sequence>MIKHRLCLPLALVATFTSGAAHAVPVYWNLFNFEQESALDAIYVTYGSLTDMLTDTNRTGSFTPSVTGASAANVVGSGAFTAAATQVPEPGTLGLVIVGLLGLGTAGFKRSRSHG</sequence>
<proteinExistence type="predicted"/>
<evidence type="ECO:0000313" key="3">
    <source>
        <dbReference type="EMBL" id="MDF0752725.1"/>
    </source>
</evidence>
<protein>
    <submittedName>
        <fullName evidence="3">PEP-CTERM sorting domain-containing protein</fullName>
    </submittedName>
</protein>
<keyword evidence="1" id="KW-0812">Transmembrane</keyword>
<keyword evidence="1" id="KW-0472">Membrane</keyword>
<feature type="chain" id="PRO_5046115302" evidence="2">
    <location>
        <begin position="24"/>
        <end position="115"/>
    </location>
</feature>
<dbReference type="NCBIfam" id="TIGR02595">
    <property type="entry name" value="PEP_CTERM"/>
    <property type="match status" value="1"/>
</dbReference>
<keyword evidence="2" id="KW-0732">Signal</keyword>